<accession>A0A142BWA0</accession>
<reference evidence="1" key="1">
    <citation type="journal article" date="2016" name="Appl. Environ. Microbiol.">
        <title>Diversity of the Tetracycline Mobilome within a Chinese Pig Manure Sample.</title>
        <authorList>
            <person name="Leclercq S.O."/>
            <person name="Wang C."/>
            <person name="Zhu Y."/>
            <person name="Wu H."/>
            <person name="Du X."/>
            <person name="Liu Z."/>
            <person name="Feng J."/>
        </authorList>
    </citation>
    <scope>NUCLEOTIDE SEQUENCE</scope>
</reference>
<name>A0A142BWA0_9BACT</name>
<proteinExistence type="predicted"/>
<dbReference type="EMBL" id="KU736876">
    <property type="protein sequence ID" value="AMP42388.1"/>
    <property type="molecule type" value="Genomic_DNA"/>
</dbReference>
<protein>
    <submittedName>
        <fullName evidence="1">Uncharacterized protein</fullName>
    </submittedName>
</protein>
<reference evidence="1" key="2">
    <citation type="submission" date="2016-02" db="EMBL/GenBank/DDBJ databases">
        <authorList>
            <person name="Wen L."/>
            <person name="He K."/>
            <person name="Yang H."/>
        </authorList>
    </citation>
    <scope>NUCLEOTIDE SEQUENCE</scope>
</reference>
<evidence type="ECO:0000313" key="1">
    <source>
        <dbReference type="EMBL" id="AMP42388.1"/>
    </source>
</evidence>
<dbReference type="AlphaFoldDB" id="A0A142BWA0"/>
<organism evidence="1">
    <name type="scientific">uncultured bacterium IN-11</name>
    <dbReference type="NCBI Taxonomy" id="1805589"/>
    <lineage>
        <taxon>Bacteria</taxon>
        <taxon>environmental samples</taxon>
    </lineage>
</organism>
<sequence length="116" mass="13304">MFLICDYAVVRHESTNKVDRLLVKGIIPDDLVFNSFRFVEVPKANRVDVVLQWGETAEQIGVALSDIPADLYQDLQQGARVTIEDADYPDVAVELFYNLREPESVVVENYITRKMR</sequence>